<gene>
    <name evidence="5 9" type="primary">rplE</name>
    <name evidence="9" type="ORF">IPP58_14390</name>
</gene>
<accession>A0A9D7SHP4</accession>
<proteinExistence type="inferred from homology"/>
<dbReference type="GO" id="GO:0000049">
    <property type="term" value="F:tRNA binding"/>
    <property type="evidence" value="ECO:0007669"/>
    <property type="project" value="UniProtKB-UniRule"/>
</dbReference>
<evidence type="ECO:0000256" key="3">
    <source>
        <dbReference type="ARBA" id="ARBA00023274"/>
    </source>
</evidence>
<keyword evidence="5" id="KW-0694">RNA-binding</keyword>
<evidence type="ECO:0000256" key="2">
    <source>
        <dbReference type="ARBA" id="ARBA00022980"/>
    </source>
</evidence>
<evidence type="ECO:0000256" key="6">
    <source>
        <dbReference type="RuleBase" id="RU003930"/>
    </source>
</evidence>
<dbReference type="PANTHER" id="PTHR11994">
    <property type="entry name" value="60S RIBOSOMAL PROTEIN L11-RELATED"/>
    <property type="match status" value="1"/>
</dbReference>
<feature type="domain" description="Large ribosomal subunit protein uL5 C-terminal" evidence="8">
    <location>
        <begin position="93"/>
        <end position="185"/>
    </location>
</feature>
<dbReference type="GO" id="GO:0005840">
    <property type="term" value="C:ribosome"/>
    <property type="evidence" value="ECO:0007669"/>
    <property type="project" value="UniProtKB-KW"/>
</dbReference>
<sequence>MHDCHARPCGAPHQARYHQEVVSKLKEEFAFSSAMQVPRLQKIVINMGVGDAIQNIKVLDVAVDELTAIAGQKAVVRKAKKSVAQFKLRAGMPIACMVTLRGSRMWEFFDRLVTLSLPRVRDFRGVPTKSFDGRGNYTLGLRDQLIFQEIDYSKVDKMKGMNITFVTTAANDAEARALLRHLGMPLRK</sequence>
<dbReference type="InterPro" id="IPR020930">
    <property type="entry name" value="Ribosomal_uL5_bac-type"/>
</dbReference>
<keyword evidence="2 5" id="KW-0689">Ribosomal protein</keyword>
<dbReference type="Gene3D" id="3.30.1440.10">
    <property type="match status" value="1"/>
</dbReference>
<dbReference type="InterPro" id="IPR031310">
    <property type="entry name" value="Ribosomal_uL5_N"/>
</dbReference>
<dbReference type="PIRSF" id="PIRSF002161">
    <property type="entry name" value="Ribosomal_L5"/>
    <property type="match status" value="1"/>
</dbReference>
<dbReference type="GO" id="GO:0003735">
    <property type="term" value="F:structural constituent of ribosome"/>
    <property type="evidence" value="ECO:0007669"/>
    <property type="project" value="InterPro"/>
</dbReference>
<keyword evidence="5" id="KW-0699">rRNA-binding</keyword>
<dbReference type="SUPFAM" id="SSF55282">
    <property type="entry name" value="RL5-like"/>
    <property type="match status" value="1"/>
</dbReference>
<dbReference type="GO" id="GO:0019843">
    <property type="term" value="F:rRNA binding"/>
    <property type="evidence" value="ECO:0007669"/>
    <property type="project" value="UniProtKB-UniRule"/>
</dbReference>
<feature type="domain" description="Large ribosomal subunit protein uL5 N-terminal" evidence="7">
    <location>
        <begin position="34"/>
        <end position="89"/>
    </location>
</feature>
<dbReference type="Proteomes" id="UP000886657">
    <property type="component" value="Unassembled WGS sequence"/>
</dbReference>
<dbReference type="Pfam" id="PF00673">
    <property type="entry name" value="Ribosomal_L5_C"/>
    <property type="match status" value="1"/>
</dbReference>
<comment type="subunit">
    <text evidence="5">Part of the 50S ribosomal subunit; part of the 5S rRNA/L5/L18/L25 subcomplex. Contacts the 5S rRNA and the P site tRNA. Forms a bridge to the 30S subunit in the 70S ribosome.</text>
</comment>
<evidence type="ECO:0000313" key="10">
    <source>
        <dbReference type="Proteomes" id="UP000886657"/>
    </source>
</evidence>
<dbReference type="HAMAP" id="MF_01333_B">
    <property type="entry name" value="Ribosomal_uL5_B"/>
    <property type="match status" value="1"/>
</dbReference>
<dbReference type="Pfam" id="PF00281">
    <property type="entry name" value="Ribosomal_L5"/>
    <property type="match status" value="1"/>
</dbReference>
<comment type="caution">
    <text evidence="9">The sequence shown here is derived from an EMBL/GenBank/DDBJ whole genome shotgun (WGS) entry which is preliminary data.</text>
</comment>
<dbReference type="FunFam" id="3.30.1440.10:FF:000001">
    <property type="entry name" value="50S ribosomal protein L5"/>
    <property type="match status" value="1"/>
</dbReference>
<comment type="function">
    <text evidence="5">This is 1 of the proteins that bind and probably mediate the attachment of the 5S RNA into the large ribosomal subunit, where it forms part of the central protuberance. In the 70S ribosome it contacts protein S13 of the 30S subunit (bridge B1b), connecting the 2 subunits; this bridge is implicated in subunit movement. Contacts the P site tRNA; the 5S rRNA and some of its associated proteins might help stabilize positioning of ribosome-bound tRNAs.</text>
</comment>
<evidence type="ECO:0000256" key="1">
    <source>
        <dbReference type="ARBA" id="ARBA00008553"/>
    </source>
</evidence>
<reference evidence="9" key="1">
    <citation type="submission" date="2020-10" db="EMBL/GenBank/DDBJ databases">
        <title>Connecting structure to function with the recovery of over 1000 high-quality activated sludge metagenome-assembled genomes encoding full-length rRNA genes using long-read sequencing.</title>
        <authorList>
            <person name="Singleton C.M."/>
            <person name="Petriglieri F."/>
            <person name="Kristensen J.M."/>
            <person name="Kirkegaard R.H."/>
            <person name="Michaelsen T.Y."/>
            <person name="Andersen M.H."/>
            <person name="Karst S.M."/>
            <person name="Dueholm M.S."/>
            <person name="Nielsen P.H."/>
            <person name="Albertsen M."/>
        </authorList>
    </citation>
    <scope>NUCLEOTIDE SEQUENCE</scope>
    <source>
        <strain evidence="9">Skiv_18-Q3-R9-52_MAXAC.067</strain>
    </source>
</reference>
<dbReference type="GO" id="GO:1990904">
    <property type="term" value="C:ribonucleoprotein complex"/>
    <property type="evidence" value="ECO:0007669"/>
    <property type="project" value="UniProtKB-KW"/>
</dbReference>
<dbReference type="InterPro" id="IPR022803">
    <property type="entry name" value="Ribosomal_uL5_dom_sf"/>
</dbReference>
<comment type="similarity">
    <text evidence="1 5 6">Belongs to the universal ribosomal protein uL5 family.</text>
</comment>
<keyword evidence="5" id="KW-0820">tRNA-binding</keyword>
<organism evidence="9 10">
    <name type="scientific">Candidatus Geothrix skivensis</name>
    <dbReference type="NCBI Taxonomy" id="2954439"/>
    <lineage>
        <taxon>Bacteria</taxon>
        <taxon>Pseudomonadati</taxon>
        <taxon>Acidobacteriota</taxon>
        <taxon>Holophagae</taxon>
        <taxon>Holophagales</taxon>
        <taxon>Holophagaceae</taxon>
        <taxon>Geothrix</taxon>
    </lineage>
</organism>
<protein>
    <recommendedName>
        <fullName evidence="4 5">Large ribosomal subunit protein uL5</fullName>
    </recommendedName>
</protein>
<dbReference type="GO" id="GO:0006412">
    <property type="term" value="P:translation"/>
    <property type="evidence" value="ECO:0007669"/>
    <property type="project" value="UniProtKB-UniRule"/>
</dbReference>
<dbReference type="InterPro" id="IPR002132">
    <property type="entry name" value="Ribosomal_uL5"/>
</dbReference>
<dbReference type="InterPro" id="IPR031309">
    <property type="entry name" value="Ribosomal_uL5_C"/>
</dbReference>
<evidence type="ECO:0000313" key="9">
    <source>
        <dbReference type="EMBL" id="MBK9797650.1"/>
    </source>
</evidence>
<dbReference type="EMBL" id="JADKIO010000010">
    <property type="protein sequence ID" value="MBK9797650.1"/>
    <property type="molecule type" value="Genomic_DNA"/>
</dbReference>
<dbReference type="NCBIfam" id="NF000585">
    <property type="entry name" value="PRK00010.1"/>
    <property type="match status" value="1"/>
</dbReference>
<dbReference type="AlphaFoldDB" id="A0A9D7SHP4"/>
<keyword evidence="3 5" id="KW-0687">Ribonucleoprotein</keyword>
<name>A0A9D7SHP4_9BACT</name>
<evidence type="ECO:0000256" key="5">
    <source>
        <dbReference type="HAMAP-Rule" id="MF_01333"/>
    </source>
</evidence>
<evidence type="ECO:0000259" key="7">
    <source>
        <dbReference type="Pfam" id="PF00281"/>
    </source>
</evidence>
<evidence type="ECO:0000256" key="4">
    <source>
        <dbReference type="ARBA" id="ARBA00035245"/>
    </source>
</evidence>
<evidence type="ECO:0000259" key="8">
    <source>
        <dbReference type="Pfam" id="PF00673"/>
    </source>
</evidence>